<name>A0A140D0A8_9GLOM</name>
<feature type="region of interest" description="Disordered" evidence="1">
    <location>
        <begin position="28"/>
        <end position="56"/>
    </location>
</feature>
<organism evidence="3">
    <name type="scientific">Rhizophagus clarus</name>
    <dbReference type="NCBI Taxonomy" id="94130"/>
    <lineage>
        <taxon>Eukaryota</taxon>
        <taxon>Fungi</taxon>
        <taxon>Fungi incertae sedis</taxon>
        <taxon>Mucoromycota</taxon>
        <taxon>Glomeromycotina</taxon>
        <taxon>Glomeromycetes</taxon>
        <taxon>Glomerales</taxon>
        <taxon>Glomeraceae</taxon>
        <taxon>Rhizophagus</taxon>
    </lineage>
</organism>
<sequence>MKFFILLLALAIVAFSTFVVATPTNQERGDKISRIPPANDNQKRDDSVDGSINNWKRGDPISRVPAAFKVKKSLVERQSSKCPIGYYYCNDAYGGCCPNNSVCQYPKYCYSTC</sequence>
<proteinExistence type="predicted"/>
<dbReference type="EMBL" id="KU305783">
    <property type="protein sequence ID" value="AMJ52421.1"/>
    <property type="molecule type" value="Genomic_DNA"/>
</dbReference>
<protein>
    <submittedName>
        <fullName evidence="3">Uncharacterized protein</fullName>
    </submittedName>
</protein>
<dbReference type="AlphaFoldDB" id="A0A140D0A8"/>
<evidence type="ECO:0000256" key="2">
    <source>
        <dbReference type="SAM" id="SignalP"/>
    </source>
</evidence>
<keyword evidence="2" id="KW-0732">Signal</keyword>
<feature type="signal peptide" evidence="2">
    <location>
        <begin position="1"/>
        <end position="21"/>
    </location>
</feature>
<feature type="chain" id="PRO_5007301830" evidence="2">
    <location>
        <begin position="22"/>
        <end position="113"/>
    </location>
</feature>
<evidence type="ECO:0000256" key="1">
    <source>
        <dbReference type="SAM" id="MobiDB-lite"/>
    </source>
</evidence>
<accession>A0A140D0A8</accession>
<evidence type="ECO:0000313" key="3">
    <source>
        <dbReference type="EMBL" id="AMJ52421.1"/>
    </source>
</evidence>
<reference evidence="3" key="1">
    <citation type="journal article" date="2016" name="BMC Genomics">
        <title>The effector candidate repertoire of the arbuscular mycorrhizal fungus Rhizophagus clarus.</title>
        <authorList>
            <person name="Sedzielewska Toro K."/>
            <person name="Brachmann A."/>
        </authorList>
    </citation>
    <scope>NUCLEOTIDE SEQUENCE</scope>
    <source>
        <strain evidence="3">MUCL46238</strain>
    </source>
</reference>